<comment type="caution">
    <text evidence="6">The sequence shown here is derived from an EMBL/GenBank/DDBJ whole genome shotgun (WGS) entry which is preliminary data.</text>
</comment>
<keyword evidence="4 5" id="KW-0472">Membrane</keyword>
<dbReference type="Gene3D" id="1.20.58.340">
    <property type="entry name" value="Magnesium transport protein CorA, transmembrane region"/>
    <property type="match status" value="1"/>
</dbReference>
<dbReference type="EMBL" id="JAULSV010000006">
    <property type="protein sequence ID" value="KAK0641947.1"/>
    <property type="molecule type" value="Genomic_DNA"/>
</dbReference>
<gene>
    <name evidence="6" type="ORF">B0T16DRAFT_449256</name>
</gene>
<dbReference type="GO" id="GO:0016020">
    <property type="term" value="C:membrane"/>
    <property type="evidence" value="ECO:0007669"/>
    <property type="project" value="UniProtKB-SubCell"/>
</dbReference>
<reference evidence="6" key="1">
    <citation type="submission" date="2023-06" db="EMBL/GenBank/DDBJ databases">
        <title>Genome-scale phylogeny and comparative genomics of the fungal order Sordariales.</title>
        <authorList>
            <consortium name="Lawrence Berkeley National Laboratory"/>
            <person name="Hensen N."/>
            <person name="Bonometti L."/>
            <person name="Westerberg I."/>
            <person name="Brannstrom I.O."/>
            <person name="Guillou S."/>
            <person name="Cros-Aarteil S."/>
            <person name="Calhoun S."/>
            <person name="Haridas S."/>
            <person name="Kuo A."/>
            <person name="Mondo S."/>
            <person name="Pangilinan J."/>
            <person name="Riley R."/>
            <person name="Labutti K."/>
            <person name="Andreopoulos B."/>
            <person name="Lipzen A."/>
            <person name="Chen C."/>
            <person name="Yanf M."/>
            <person name="Daum C."/>
            <person name="Ng V."/>
            <person name="Clum A."/>
            <person name="Steindorff A."/>
            <person name="Ohm R."/>
            <person name="Martin F."/>
            <person name="Silar P."/>
            <person name="Natvig D."/>
            <person name="Lalanne C."/>
            <person name="Gautier V."/>
            <person name="Ament-Velasquez S.L."/>
            <person name="Kruys A."/>
            <person name="Hutchinson M.I."/>
            <person name="Powell A.J."/>
            <person name="Barry K."/>
            <person name="Miller A.N."/>
            <person name="Grigoriev I.V."/>
            <person name="Debuchy R."/>
            <person name="Gladieux P."/>
            <person name="Thoren M.H."/>
            <person name="Johannesson H."/>
        </authorList>
    </citation>
    <scope>NUCLEOTIDE SEQUENCE</scope>
    <source>
        <strain evidence="6">SMH2532-1</strain>
    </source>
</reference>
<sequence length="501" mass="56690">MDPQIIFKNDAELASGILSFESGAVNIVEICDVKDNITSRRDTLDAKKYAQWLQQIKCDKGDKDNHTLARIIFAEAKITNPSPNKISPLWPRARCTQFRWPVTLPFSRTTLEQTIQQLSLPSFTPWVCLSEAAHMQRHLVRTPTCSSEHAGLRPFSLPFFLLLFYCDSMKLTPPPGFTMRRSNGGVFGLDIAISISYCLATGCTTALVITYTPEHLEYLTHQLECFSSLAGNPLLLPTLISDHTATILESYLSERWSEYLKAEIASGQSGSDPFGPDDHYGLSKPMEFHSFDDLTKTILRINQLVISYEHYLQQSFLAMGVIRESAEFLKEHALPDRKKAILETSAVLEERVAYLKYKGDVTWWEMQALKQRMQAQTSAIYNFTGQQDNKLNLRIAKINTEIGKASAETALEAKKDSTAMKGIAVITMLFLPGTFMASVFSMPFFSWPEAEGSKLISANFWVFWVFTIPLTVASFVVYVIWYRRHAVGKSIMMDKFMLEEV</sequence>
<keyword evidence="3 5" id="KW-1133">Transmembrane helix</keyword>
<keyword evidence="2 5" id="KW-0812">Transmembrane</keyword>
<comment type="subcellular location">
    <subcellularLocation>
        <location evidence="1">Membrane</location>
        <topology evidence="1">Multi-pass membrane protein</topology>
    </subcellularLocation>
</comment>
<name>A0AA40CKP1_9PEZI</name>
<feature type="transmembrane region" description="Helical" evidence="5">
    <location>
        <begin position="461"/>
        <end position="482"/>
    </location>
</feature>
<feature type="transmembrane region" description="Helical" evidence="5">
    <location>
        <begin position="422"/>
        <end position="441"/>
    </location>
</feature>
<evidence type="ECO:0000256" key="5">
    <source>
        <dbReference type="SAM" id="Phobius"/>
    </source>
</evidence>
<protein>
    <submittedName>
        <fullName evidence="6">Uncharacterized protein</fullName>
    </submittedName>
</protein>
<accession>A0AA40CKP1</accession>
<dbReference type="SUPFAM" id="SSF144083">
    <property type="entry name" value="Magnesium transport protein CorA, transmembrane region"/>
    <property type="match status" value="1"/>
</dbReference>
<proteinExistence type="predicted"/>
<evidence type="ECO:0000256" key="3">
    <source>
        <dbReference type="ARBA" id="ARBA00022989"/>
    </source>
</evidence>
<evidence type="ECO:0000256" key="1">
    <source>
        <dbReference type="ARBA" id="ARBA00004141"/>
    </source>
</evidence>
<evidence type="ECO:0000313" key="6">
    <source>
        <dbReference type="EMBL" id="KAK0641947.1"/>
    </source>
</evidence>
<evidence type="ECO:0000313" key="7">
    <source>
        <dbReference type="Proteomes" id="UP001174936"/>
    </source>
</evidence>
<keyword evidence="7" id="KW-1185">Reference proteome</keyword>
<evidence type="ECO:0000256" key="4">
    <source>
        <dbReference type="ARBA" id="ARBA00023136"/>
    </source>
</evidence>
<dbReference type="AlphaFoldDB" id="A0AA40CKP1"/>
<evidence type="ECO:0000256" key="2">
    <source>
        <dbReference type="ARBA" id="ARBA00022692"/>
    </source>
</evidence>
<dbReference type="InterPro" id="IPR045863">
    <property type="entry name" value="CorA_TM1_TM2"/>
</dbReference>
<dbReference type="Proteomes" id="UP001174936">
    <property type="component" value="Unassembled WGS sequence"/>
</dbReference>
<organism evidence="6 7">
    <name type="scientific">Cercophora newfieldiana</name>
    <dbReference type="NCBI Taxonomy" id="92897"/>
    <lineage>
        <taxon>Eukaryota</taxon>
        <taxon>Fungi</taxon>
        <taxon>Dikarya</taxon>
        <taxon>Ascomycota</taxon>
        <taxon>Pezizomycotina</taxon>
        <taxon>Sordariomycetes</taxon>
        <taxon>Sordariomycetidae</taxon>
        <taxon>Sordariales</taxon>
        <taxon>Lasiosphaeriaceae</taxon>
        <taxon>Cercophora</taxon>
    </lineage>
</organism>